<proteinExistence type="predicted"/>
<dbReference type="Gramene" id="OMO69812">
    <property type="protein sequence ID" value="OMO69812"/>
    <property type="gene ID" value="CCACVL1_19249"/>
</dbReference>
<reference evidence="1 2" key="1">
    <citation type="submission" date="2013-09" db="EMBL/GenBank/DDBJ databases">
        <title>Corchorus capsularis genome sequencing.</title>
        <authorList>
            <person name="Alam M."/>
            <person name="Haque M.S."/>
            <person name="Islam M.S."/>
            <person name="Emdad E.M."/>
            <person name="Islam M.M."/>
            <person name="Ahmed B."/>
            <person name="Halim A."/>
            <person name="Hossen Q.M.M."/>
            <person name="Hossain M.Z."/>
            <person name="Ahmed R."/>
            <person name="Khan M.M."/>
            <person name="Islam R."/>
            <person name="Rashid M.M."/>
            <person name="Khan S.A."/>
            <person name="Rahman M.S."/>
            <person name="Alam M."/>
        </authorList>
    </citation>
    <scope>NUCLEOTIDE SEQUENCE [LARGE SCALE GENOMIC DNA]</scope>
    <source>
        <strain evidence="2">cv. CVL-1</strain>
        <tissue evidence="1">Whole seedling</tissue>
    </source>
</reference>
<keyword evidence="2" id="KW-1185">Reference proteome</keyword>
<dbReference type="Proteomes" id="UP000188268">
    <property type="component" value="Unassembled WGS sequence"/>
</dbReference>
<evidence type="ECO:0000313" key="2">
    <source>
        <dbReference type="Proteomes" id="UP000188268"/>
    </source>
</evidence>
<feature type="non-terminal residue" evidence="1">
    <location>
        <position position="1"/>
    </location>
</feature>
<name>A0A1R3HHL6_COCAP</name>
<gene>
    <name evidence="1" type="ORF">CCACVL1_19249</name>
</gene>
<comment type="caution">
    <text evidence="1">The sequence shown here is derived from an EMBL/GenBank/DDBJ whole genome shotgun (WGS) entry which is preliminary data.</text>
</comment>
<dbReference type="AlphaFoldDB" id="A0A1R3HHL6"/>
<sequence length="56" mass="6745">PHKENTVQEIQCILWKFTYSSKEKGVAQGQKLTKQYMEQFMKWRRTDLQRAVRGVD</sequence>
<protein>
    <submittedName>
        <fullName evidence="1">Uncharacterized protein</fullName>
    </submittedName>
</protein>
<evidence type="ECO:0000313" key="1">
    <source>
        <dbReference type="EMBL" id="OMO69812.1"/>
    </source>
</evidence>
<dbReference type="EMBL" id="AWWV01011957">
    <property type="protein sequence ID" value="OMO69812.1"/>
    <property type="molecule type" value="Genomic_DNA"/>
</dbReference>
<accession>A0A1R3HHL6</accession>
<organism evidence="1 2">
    <name type="scientific">Corchorus capsularis</name>
    <name type="common">Jute</name>
    <dbReference type="NCBI Taxonomy" id="210143"/>
    <lineage>
        <taxon>Eukaryota</taxon>
        <taxon>Viridiplantae</taxon>
        <taxon>Streptophyta</taxon>
        <taxon>Embryophyta</taxon>
        <taxon>Tracheophyta</taxon>
        <taxon>Spermatophyta</taxon>
        <taxon>Magnoliopsida</taxon>
        <taxon>eudicotyledons</taxon>
        <taxon>Gunneridae</taxon>
        <taxon>Pentapetalae</taxon>
        <taxon>rosids</taxon>
        <taxon>malvids</taxon>
        <taxon>Malvales</taxon>
        <taxon>Malvaceae</taxon>
        <taxon>Grewioideae</taxon>
        <taxon>Apeibeae</taxon>
        <taxon>Corchorus</taxon>
    </lineage>
</organism>